<reference evidence="1" key="1">
    <citation type="journal article" date="2015" name="Nature">
        <title>Complex archaea that bridge the gap between prokaryotes and eukaryotes.</title>
        <authorList>
            <person name="Spang A."/>
            <person name="Saw J.H."/>
            <person name="Jorgensen S.L."/>
            <person name="Zaremba-Niedzwiedzka K."/>
            <person name="Martijn J."/>
            <person name="Lind A.E."/>
            <person name="van Eijk R."/>
            <person name="Schleper C."/>
            <person name="Guy L."/>
            <person name="Ettema T.J."/>
        </authorList>
    </citation>
    <scope>NUCLEOTIDE SEQUENCE</scope>
</reference>
<dbReference type="EMBL" id="LAZR01000484">
    <property type="protein sequence ID" value="KKN67083.1"/>
    <property type="molecule type" value="Genomic_DNA"/>
</dbReference>
<proteinExistence type="predicted"/>
<comment type="caution">
    <text evidence="1">The sequence shown here is derived from an EMBL/GenBank/DDBJ whole genome shotgun (WGS) entry which is preliminary data.</text>
</comment>
<gene>
    <name evidence="1" type="ORF">LCGC14_0465270</name>
</gene>
<evidence type="ECO:0000313" key="1">
    <source>
        <dbReference type="EMBL" id="KKN67083.1"/>
    </source>
</evidence>
<organism evidence="1">
    <name type="scientific">marine sediment metagenome</name>
    <dbReference type="NCBI Taxonomy" id="412755"/>
    <lineage>
        <taxon>unclassified sequences</taxon>
        <taxon>metagenomes</taxon>
        <taxon>ecological metagenomes</taxon>
    </lineage>
</organism>
<dbReference type="AlphaFoldDB" id="A0A0F9VMQ7"/>
<protein>
    <submittedName>
        <fullName evidence="1">Uncharacterized protein</fullName>
    </submittedName>
</protein>
<accession>A0A0F9VMQ7</accession>
<name>A0A0F9VMQ7_9ZZZZ</name>
<sequence>MNCASLSPISTACYPGILKHRCSSLDAHYVIGKSPLPWLDMKDEETCSWVWRYLVEKVEEASKQQDVFQFIKPIDNETVYWSCIALIGNWELLKNRYVENIDKPLFDHIKTIKPSNTTSVNLETNKSLPTEYFLTAPDLGCKYQIKFHAADLTINQLTTTPSTSLITLNFDKLTSTDIRFLTITAPSTSLVAFKTIGNVRVNLLPNCTFTYITEKLNQPSALDDSLEINGTRPVSVDLLPTQKNLIAYLYNAHKQKIHRQRNNSLLGLNKANQKKLTNYAKEQNTTEKKALNEIVKAMLD</sequence>